<dbReference type="InterPro" id="IPR001672">
    <property type="entry name" value="G6P_Isomerase"/>
</dbReference>
<dbReference type="HAMAP" id="MF_00473">
    <property type="entry name" value="G6P_isomerase"/>
    <property type="match status" value="1"/>
</dbReference>
<dbReference type="AlphaFoldDB" id="A0A059F2N0"/>
<dbReference type="EC" id="5.3.1.9" evidence="3 9"/>
<gene>
    <name evidence="10" type="ORF">H312_01337</name>
</gene>
<dbReference type="InterPro" id="IPR035476">
    <property type="entry name" value="SIS_PGI_1"/>
</dbReference>
<dbReference type="Gene3D" id="1.10.1390.10">
    <property type="match status" value="1"/>
</dbReference>
<dbReference type="SUPFAM" id="SSF53697">
    <property type="entry name" value="SIS domain"/>
    <property type="match status" value="2"/>
</dbReference>
<evidence type="ECO:0000256" key="2">
    <source>
        <dbReference type="ARBA" id="ARBA00006604"/>
    </source>
</evidence>
<dbReference type="InterPro" id="IPR018189">
    <property type="entry name" value="Phosphoglucose_isomerase_CS"/>
</dbReference>
<dbReference type="STRING" id="1288291.A0A059F2N0"/>
<dbReference type="PANTHER" id="PTHR11469:SF1">
    <property type="entry name" value="GLUCOSE-6-PHOSPHATE ISOMERASE"/>
    <property type="match status" value="1"/>
</dbReference>
<dbReference type="Gene3D" id="3.40.50.10490">
    <property type="entry name" value="Glucose-6-phosphate isomerase like protein, domain 1"/>
    <property type="match status" value="3"/>
</dbReference>
<proteinExistence type="inferred from homology"/>
<evidence type="ECO:0000256" key="3">
    <source>
        <dbReference type="ARBA" id="ARBA00011952"/>
    </source>
</evidence>
<dbReference type="InterPro" id="IPR035482">
    <property type="entry name" value="SIS_PGI_2"/>
</dbReference>
<dbReference type="OrthoDB" id="5831190at2759"/>
<dbReference type="PANTHER" id="PTHR11469">
    <property type="entry name" value="GLUCOSE-6-PHOSPHATE ISOMERASE"/>
    <property type="match status" value="1"/>
</dbReference>
<dbReference type="PROSITE" id="PS00765">
    <property type="entry name" value="P_GLUCOSE_ISOMERASE_1"/>
    <property type="match status" value="1"/>
</dbReference>
<reference evidence="10 11" key="2">
    <citation type="submission" date="2014-03" db="EMBL/GenBank/DDBJ databases">
        <title>The Genome Sequence of Anncaliia algerae insect isolate PRA339.</title>
        <authorList>
            <consortium name="The Broad Institute Genome Sequencing Platform"/>
            <consortium name="The Broad Institute Genome Sequencing Center for Infectious Disease"/>
            <person name="Cuomo C."/>
            <person name="Becnel J."/>
            <person name="Sanscrainte N."/>
            <person name="Walker B."/>
            <person name="Young S.K."/>
            <person name="Zeng Q."/>
            <person name="Gargeya S."/>
            <person name="Fitzgerald M."/>
            <person name="Haas B."/>
            <person name="Abouelleil A."/>
            <person name="Alvarado L."/>
            <person name="Arachchi H.M."/>
            <person name="Berlin A.M."/>
            <person name="Chapman S.B."/>
            <person name="Dewar J."/>
            <person name="Goldberg J."/>
            <person name="Griggs A."/>
            <person name="Gujja S."/>
            <person name="Hansen M."/>
            <person name="Howarth C."/>
            <person name="Imamovic A."/>
            <person name="Larimer J."/>
            <person name="McCowan C."/>
            <person name="Murphy C."/>
            <person name="Neiman D."/>
            <person name="Pearson M."/>
            <person name="Priest M."/>
            <person name="Roberts A."/>
            <person name="Saif S."/>
            <person name="Shea T."/>
            <person name="Sisk P."/>
            <person name="Sykes S."/>
            <person name="Wortman J."/>
            <person name="Nusbaum C."/>
            <person name="Birren B."/>
        </authorList>
    </citation>
    <scope>NUCLEOTIDE SEQUENCE [LARGE SCALE GENOMIC DNA]</scope>
    <source>
        <strain evidence="10 11">PRA339</strain>
    </source>
</reference>
<dbReference type="GO" id="GO:0006094">
    <property type="term" value="P:gluconeogenesis"/>
    <property type="evidence" value="ECO:0007669"/>
    <property type="project" value="UniProtKB-KW"/>
</dbReference>
<dbReference type="GO" id="GO:0051156">
    <property type="term" value="P:glucose 6-phosphate metabolic process"/>
    <property type="evidence" value="ECO:0007669"/>
    <property type="project" value="TreeGrafter"/>
</dbReference>
<comment type="catalytic activity">
    <reaction evidence="8 9">
        <text>alpha-D-glucose 6-phosphate = beta-D-fructose 6-phosphate</text>
        <dbReference type="Rhea" id="RHEA:11816"/>
        <dbReference type="ChEBI" id="CHEBI:57634"/>
        <dbReference type="ChEBI" id="CHEBI:58225"/>
        <dbReference type="EC" id="5.3.1.9"/>
    </reaction>
</comment>
<keyword evidence="11" id="KW-1185">Reference proteome</keyword>
<comment type="pathway">
    <text evidence="1 9">Carbohydrate degradation; glycolysis; D-glyceraldehyde 3-phosphate and glycerone phosphate from D-glucose: step 2/4.</text>
</comment>
<name>A0A059F2N0_9MICR</name>
<dbReference type="InterPro" id="IPR046348">
    <property type="entry name" value="SIS_dom_sf"/>
</dbReference>
<dbReference type="GO" id="GO:0006096">
    <property type="term" value="P:glycolytic process"/>
    <property type="evidence" value="ECO:0007669"/>
    <property type="project" value="UniProtKB-UniPathway"/>
</dbReference>
<dbReference type="GO" id="GO:0004347">
    <property type="term" value="F:glucose-6-phosphate isomerase activity"/>
    <property type="evidence" value="ECO:0007669"/>
    <property type="project" value="UniProtKB-EC"/>
</dbReference>
<comment type="function">
    <text evidence="7">In the cytoplasm, catalyzes the conversion of glucose-6-phosphate to fructose-6-phosphate, the second step in glycolysis, and the reverse reaction during gluconeogenesis.</text>
</comment>
<evidence type="ECO:0000313" key="11">
    <source>
        <dbReference type="Proteomes" id="UP000030655"/>
    </source>
</evidence>
<dbReference type="GO" id="GO:0097367">
    <property type="term" value="F:carbohydrate derivative binding"/>
    <property type="evidence" value="ECO:0007669"/>
    <property type="project" value="InterPro"/>
</dbReference>
<evidence type="ECO:0000256" key="5">
    <source>
        <dbReference type="ARBA" id="ARBA00023152"/>
    </source>
</evidence>
<dbReference type="UniPathway" id="UPA00109">
    <property type="reaction ID" value="UER00181"/>
</dbReference>
<dbReference type="CDD" id="cd05015">
    <property type="entry name" value="SIS_PGI_1"/>
    <property type="match status" value="1"/>
</dbReference>
<keyword evidence="4 9" id="KW-0312">Gluconeogenesis</keyword>
<dbReference type="Proteomes" id="UP000030655">
    <property type="component" value="Unassembled WGS sequence"/>
</dbReference>
<keyword evidence="6 9" id="KW-0413">Isomerase</keyword>
<evidence type="ECO:0000313" key="10">
    <source>
        <dbReference type="EMBL" id="KCZ81259.1"/>
    </source>
</evidence>
<dbReference type="HOGENOM" id="CLU_017947_3_1_1"/>
<evidence type="ECO:0000256" key="1">
    <source>
        <dbReference type="ARBA" id="ARBA00004926"/>
    </source>
</evidence>
<reference evidence="11" key="1">
    <citation type="submission" date="2013-02" db="EMBL/GenBank/DDBJ databases">
        <authorList>
            <consortium name="The Broad Institute Genome Sequencing Platform"/>
            <person name="Cuomo C."/>
            <person name="Becnel J."/>
            <person name="Sanscrainte N."/>
            <person name="Walker B."/>
            <person name="Young S.K."/>
            <person name="Zeng Q."/>
            <person name="Gargeya S."/>
            <person name="Fitzgerald M."/>
            <person name="Haas B."/>
            <person name="Abouelleil A."/>
            <person name="Alvarado L."/>
            <person name="Arachchi H.M."/>
            <person name="Berlin A.M."/>
            <person name="Chapman S.B."/>
            <person name="Dewar J."/>
            <person name="Goldberg J."/>
            <person name="Griggs A."/>
            <person name="Gujja S."/>
            <person name="Hansen M."/>
            <person name="Howarth C."/>
            <person name="Imamovic A."/>
            <person name="Larimer J."/>
            <person name="McCowan C."/>
            <person name="Murphy C."/>
            <person name="Neiman D."/>
            <person name="Pearson M."/>
            <person name="Priest M."/>
            <person name="Roberts A."/>
            <person name="Saif S."/>
            <person name="Shea T."/>
            <person name="Sisk P."/>
            <person name="Sykes S."/>
            <person name="Wortman J."/>
            <person name="Nusbaum C."/>
            <person name="Birren B."/>
        </authorList>
    </citation>
    <scope>NUCLEOTIDE SEQUENCE [LARGE SCALE GENOMIC DNA]</scope>
    <source>
        <strain evidence="11">PRA339</strain>
    </source>
</reference>
<dbReference type="PRINTS" id="PR00662">
    <property type="entry name" value="G6PISOMERASE"/>
</dbReference>
<evidence type="ECO:0000256" key="7">
    <source>
        <dbReference type="ARBA" id="ARBA00024178"/>
    </source>
</evidence>
<dbReference type="GO" id="GO:0048029">
    <property type="term" value="F:monosaccharide binding"/>
    <property type="evidence" value="ECO:0007669"/>
    <property type="project" value="TreeGrafter"/>
</dbReference>
<dbReference type="Pfam" id="PF00342">
    <property type="entry name" value="PGI"/>
    <property type="match status" value="2"/>
</dbReference>
<dbReference type="PROSITE" id="PS51463">
    <property type="entry name" value="P_GLUCOSE_ISOMERASE_3"/>
    <property type="match status" value="1"/>
</dbReference>
<organism evidence="10 11">
    <name type="scientific">Anncaliia algerae PRA339</name>
    <dbReference type="NCBI Taxonomy" id="1288291"/>
    <lineage>
        <taxon>Eukaryota</taxon>
        <taxon>Fungi</taxon>
        <taxon>Fungi incertae sedis</taxon>
        <taxon>Microsporidia</taxon>
        <taxon>Tubulinosematoidea</taxon>
        <taxon>Tubulinosematidae</taxon>
        <taxon>Anncaliia</taxon>
    </lineage>
</organism>
<dbReference type="EMBL" id="KK365146">
    <property type="protein sequence ID" value="KCZ81259.1"/>
    <property type="molecule type" value="Genomic_DNA"/>
</dbReference>
<accession>A0A059F2N0</accession>
<keyword evidence="5 9" id="KW-0324">Glycolysis</keyword>
<dbReference type="VEuPathDB" id="MicrosporidiaDB:H312_01337"/>
<dbReference type="InterPro" id="IPR023096">
    <property type="entry name" value="G6P_Isomerase_C"/>
</dbReference>
<evidence type="ECO:0000256" key="4">
    <source>
        <dbReference type="ARBA" id="ARBA00022432"/>
    </source>
</evidence>
<evidence type="ECO:0000256" key="6">
    <source>
        <dbReference type="ARBA" id="ARBA00023235"/>
    </source>
</evidence>
<dbReference type="CDD" id="cd05016">
    <property type="entry name" value="SIS_PGI_2"/>
    <property type="match status" value="1"/>
</dbReference>
<protein>
    <recommendedName>
        <fullName evidence="3 9">Glucose-6-phosphate isomerase</fullName>
        <ecNumber evidence="3 9">5.3.1.9</ecNumber>
    </recommendedName>
</protein>
<evidence type="ECO:0000256" key="8">
    <source>
        <dbReference type="ARBA" id="ARBA00029321"/>
    </source>
</evidence>
<dbReference type="GO" id="GO:0005829">
    <property type="term" value="C:cytosol"/>
    <property type="evidence" value="ECO:0007669"/>
    <property type="project" value="TreeGrafter"/>
</dbReference>
<evidence type="ECO:0000256" key="9">
    <source>
        <dbReference type="RuleBase" id="RU000612"/>
    </source>
</evidence>
<sequence>MPEENLPAVEKKLNKEDIDEIKTINEDIFDQSTLDNSKCIQVDEPRRKAFSSTVHIKTDSIHFDFSKTHVSNNEYTALLCKLKGKNIEENVEGMFDGKCINYTENRAVLHTLLRDQSVLDRVEKELISITNKSIKESVSSKTTKNTTKKLKTEEAKCENPECTAPKKECKCADEKCEQKDNSFAGNQQEEKCVNKENAECTDKLKNEKNEVFEELMKIRNFAEDVHLGKIKGSTNKKFKYIINIGIGGSDLGPKVVCKALESFKVDHMRCHFVSNIDPMELYHKLTKVKVEETLFVVVSKTFTTLETMCNAKLALKLVSKMLKKSEQVVSDKHFIAVSSNTEEVKKFGISRIFNMWDFVGGRFSLWSAAGITIALYLGFKNFLRLLTGASVMDKHFKNNPLESACAMHSLVEIYYTLLNYDTKCIVPYDYYLRDFYLHLQQLDMESNGKSAKKNGKLTTHSGMIIWGGVGTNSQHSFFQLLHQGTHKILTEFIYTLVPEREYSTDGSHHTKLLSNCVAQSEALMKGDGNSDMNKLFQGNKPSISIRLSKITPETIGALIAHYEHKVMASGVFFEINSFDQFGVQLGKVIAQKINDTIDGKIDMPDKEKCGCSASSRHAVEEIIKSKMQN</sequence>
<comment type="similarity">
    <text evidence="2 9">Belongs to the GPI family.</text>
</comment>